<dbReference type="EMBL" id="JAEUAK010000005">
    <property type="protein sequence ID" value="MBW9053885.1"/>
    <property type="molecule type" value="Genomic_DNA"/>
</dbReference>
<dbReference type="Gene3D" id="3.40.50.1820">
    <property type="entry name" value="alpha/beta hydrolase"/>
    <property type="match status" value="1"/>
</dbReference>
<sequence length="342" mass="35976">MIHLLALLLSVGLLAANTPAHAADPVGLSFLSVPVPERHGTMEISLWYPATTGGTPVLIGDGPLFKGETVQRDAPAAVGDYPLILLSHGGLKSGPFIGAWMASHLASKGFVVAMMRQPDPQTMTIEESIHEIWLRPADLSAALTAIERDDTLPAGIDRNRIGVLGFLVGGTSALSIAGGNLDPDKFARSCDPGGTGIDCAEFASAGIDLHSVDRQKLTRSHLDPRVKATVVIDPEFGTSFTPESLAQISIPVRLVNLGTPETVWPGLRASGLENAISGARYDLLTNASQYSAFSECKPAGGSILREEGEEPLCQDSEGTNRAAIHDRLAEMVAAAFGSDLPQ</sequence>
<dbReference type="RefSeq" id="WP_220335294.1">
    <property type="nucleotide sequence ID" value="NZ_JAEUAK010000005.1"/>
</dbReference>
<reference evidence="2 3" key="1">
    <citation type="journal article" date="2021" name="MBio">
        <title>Poor Competitiveness of Bradyrhizobium in Pigeon Pea Root Colonization in Indian Soils.</title>
        <authorList>
            <person name="Chalasani D."/>
            <person name="Basu A."/>
            <person name="Pullabhotla S.V.S.R.N."/>
            <person name="Jorrin B."/>
            <person name="Neal A.L."/>
            <person name="Poole P.S."/>
            <person name="Podile A.R."/>
            <person name="Tkacz A."/>
        </authorList>
    </citation>
    <scope>NUCLEOTIDE SEQUENCE [LARGE SCALE GENOMIC DNA]</scope>
    <source>
        <strain evidence="2 3">HU56</strain>
    </source>
</reference>
<dbReference type="GO" id="GO:0016787">
    <property type="term" value="F:hydrolase activity"/>
    <property type="evidence" value="ECO:0007669"/>
    <property type="project" value="UniProtKB-KW"/>
</dbReference>
<gene>
    <name evidence="2" type="ORF">JNB85_15865</name>
</gene>
<accession>A0ABS7GVA3</accession>
<name>A0ABS7GVA3_9HYPH</name>
<dbReference type="Proteomes" id="UP000717752">
    <property type="component" value="Unassembled WGS sequence"/>
</dbReference>
<dbReference type="PIRSF" id="PIRSF031982">
    <property type="entry name" value="UCP031982_abhydr"/>
    <property type="match status" value="1"/>
</dbReference>
<keyword evidence="3" id="KW-1185">Reference proteome</keyword>
<dbReference type="SUPFAM" id="SSF53474">
    <property type="entry name" value="alpha/beta-Hydrolases"/>
    <property type="match status" value="1"/>
</dbReference>
<feature type="signal peptide" evidence="1">
    <location>
        <begin position="1"/>
        <end position="22"/>
    </location>
</feature>
<proteinExistence type="predicted"/>
<keyword evidence="2" id="KW-0378">Hydrolase</keyword>
<evidence type="ECO:0000313" key="2">
    <source>
        <dbReference type="EMBL" id="MBW9053885.1"/>
    </source>
</evidence>
<dbReference type="InterPro" id="IPR016986">
    <property type="entry name" value="UCP031982_abhydr"/>
</dbReference>
<keyword evidence="1" id="KW-0732">Signal</keyword>
<evidence type="ECO:0000313" key="3">
    <source>
        <dbReference type="Proteomes" id="UP000717752"/>
    </source>
</evidence>
<comment type="caution">
    <text evidence="2">The sequence shown here is derived from an EMBL/GenBank/DDBJ whole genome shotgun (WGS) entry which is preliminary data.</text>
</comment>
<feature type="chain" id="PRO_5047291707" evidence="1">
    <location>
        <begin position="23"/>
        <end position="342"/>
    </location>
</feature>
<evidence type="ECO:0000256" key="1">
    <source>
        <dbReference type="SAM" id="SignalP"/>
    </source>
</evidence>
<dbReference type="InterPro" id="IPR029058">
    <property type="entry name" value="AB_hydrolase_fold"/>
</dbReference>
<organism evidence="2 3">
    <name type="scientific">Rhizobium mesosinicum</name>
    <dbReference type="NCBI Taxonomy" id="335017"/>
    <lineage>
        <taxon>Bacteria</taxon>
        <taxon>Pseudomonadati</taxon>
        <taxon>Pseudomonadota</taxon>
        <taxon>Alphaproteobacteria</taxon>
        <taxon>Hyphomicrobiales</taxon>
        <taxon>Rhizobiaceae</taxon>
        <taxon>Rhizobium/Agrobacterium group</taxon>
        <taxon>Rhizobium</taxon>
    </lineage>
</organism>
<protein>
    <submittedName>
        <fullName evidence="2">Dienelactone hydrolase</fullName>
    </submittedName>
</protein>